<feature type="region of interest" description="Disordered" evidence="7">
    <location>
        <begin position="117"/>
        <end position="143"/>
    </location>
</feature>
<dbReference type="InterPro" id="IPR044851">
    <property type="entry name" value="Wax_synthase"/>
</dbReference>
<evidence type="ECO:0000256" key="4">
    <source>
        <dbReference type="ARBA" id="ARBA00022692"/>
    </source>
</evidence>
<name>A0A545UNM3_9HYPO</name>
<keyword evidence="5 8" id="KW-1133">Transmembrane helix</keyword>
<dbReference type="GO" id="GO:0006629">
    <property type="term" value="P:lipid metabolic process"/>
    <property type="evidence" value="ECO:0007669"/>
    <property type="project" value="InterPro"/>
</dbReference>
<organism evidence="10 11">
    <name type="scientific">Cordyceps javanica</name>
    <dbReference type="NCBI Taxonomy" id="43265"/>
    <lineage>
        <taxon>Eukaryota</taxon>
        <taxon>Fungi</taxon>
        <taxon>Dikarya</taxon>
        <taxon>Ascomycota</taxon>
        <taxon>Pezizomycotina</taxon>
        <taxon>Sordariomycetes</taxon>
        <taxon>Hypocreomycetidae</taxon>
        <taxon>Hypocreales</taxon>
        <taxon>Cordycipitaceae</taxon>
        <taxon>Cordyceps</taxon>
    </lineage>
</organism>
<evidence type="ECO:0000313" key="10">
    <source>
        <dbReference type="EMBL" id="TQV91050.1"/>
    </source>
</evidence>
<dbReference type="OrthoDB" id="4870038at2759"/>
<sequence>MAAAPPPPPSLISPAAAVGLAAVSIAAYQLIFALVVVALPRRAVAARVLSLAPLAVAAWAVNRCAVARAGPPQRQAPLLGLLIIHWLGLAEYVLVSRVDAAKLSELAAGAVVAPDDDAVPSDSAAERKQKKQQQQQQQESGKFGVGRQIWQALSLSCNARRLGTEWEVKNVYRRRLPGSQQQAGDGGGSSSSSSKMRFLAHVVPRIALCWLVVDALMQAPPPEPHLVAAAKQTPWRLWTLTGEDLGFRAAATVLFWLTAYCVVYILIHVGAVASVALGLSTPAFWPHLFGPLSELCTIRGFWGTFWHQRLRRTLTAFSDVIADRVLLMPRGGLASRYARLFLAFAISGLLHHPTDTVQGLPATETASVAFFLMQPVGILVEDAAQALTRRWPLPRGARAAAGYVWVALFLVCTTPTWMFSIARLGQTPDLLPVKVARPLLAMLRREQTQLA</sequence>
<dbReference type="AlphaFoldDB" id="A0A545UNM3"/>
<feature type="domain" description="Wax synthase" evidence="9">
    <location>
        <begin position="285"/>
        <end position="372"/>
    </location>
</feature>
<feature type="transmembrane region" description="Helical" evidence="8">
    <location>
        <begin position="12"/>
        <end position="37"/>
    </location>
</feature>
<evidence type="ECO:0000256" key="6">
    <source>
        <dbReference type="ARBA" id="ARBA00023136"/>
    </source>
</evidence>
<evidence type="ECO:0000313" key="11">
    <source>
        <dbReference type="Proteomes" id="UP000315783"/>
    </source>
</evidence>
<keyword evidence="11" id="KW-1185">Reference proteome</keyword>
<feature type="transmembrane region" description="Helical" evidence="8">
    <location>
        <begin position="400"/>
        <end position="422"/>
    </location>
</feature>
<comment type="similarity">
    <text evidence="2">Belongs to the wax synthase family.</text>
</comment>
<feature type="transmembrane region" description="Helical" evidence="8">
    <location>
        <begin position="253"/>
        <end position="279"/>
    </location>
</feature>
<comment type="subcellular location">
    <subcellularLocation>
        <location evidence="1">Membrane</location>
        <topology evidence="1">Multi-pass membrane protein</topology>
    </subcellularLocation>
</comment>
<dbReference type="EMBL" id="SPUK01000021">
    <property type="protein sequence ID" value="TQV91050.1"/>
    <property type="molecule type" value="Genomic_DNA"/>
</dbReference>
<evidence type="ECO:0000256" key="7">
    <source>
        <dbReference type="SAM" id="MobiDB-lite"/>
    </source>
</evidence>
<evidence type="ECO:0000256" key="1">
    <source>
        <dbReference type="ARBA" id="ARBA00004141"/>
    </source>
</evidence>
<feature type="transmembrane region" description="Helical" evidence="8">
    <location>
        <begin position="76"/>
        <end position="95"/>
    </location>
</feature>
<protein>
    <submittedName>
        <fullName evidence="10">Membrane bound o-acyl transferase family domain-containing protein</fullName>
    </submittedName>
</protein>
<feature type="transmembrane region" description="Helical" evidence="8">
    <location>
        <begin position="44"/>
        <end position="61"/>
    </location>
</feature>
<dbReference type="GO" id="GO:0016020">
    <property type="term" value="C:membrane"/>
    <property type="evidence" value="ECO:0007669"/>
    <property type="project" value="UniProtKB-SubCell"/>
</dbReference>
<proteinExistence type="inferred from homology"/>
<comment type="caution">
    <text evidence="10">The sequence shown here is derived from an EMBL/GenBank/DDBJ whole genome shotgun (WGS) entry which is preliminary data.</text>
</comment>
<evidence type="ECO:0000256" key="3">
    <source>
        <dbReference type="ARBA" id="ARBA00022679"/>
    </source>
</evidence>
<evidence type="ECO:0000256" key="8">
    <source>
        <dbReference type="SAM" id="Phobius"/>
    </source>
</evidence>
<evidence type="ECO:0000256" key="2">
    <source>
        <dbReference type="ARBA" id="ARBA00007282"/>
    </source>
</evidence>
<accession>A0A545UNM3</accession>
<dbReference type="InterPro" id="IPR032805">
    <property type="entry name" value="Wax_synthase_dom"/>
</dbReference>
<dbReference type="GO" id="GO:0008374">
    <property type="term" value="F:O-acyltransferase activity"/>
    <property type="evidence" value="ECO:0007669"/>
    <property type="project" value="InterPro"/>
</dbReference>
<dbReference type="PANTHER" id="PTHR31595:SF27">
    <property type="entry name" value="WAX SYNTHASE DOMAIN-CONTAINING PROTEIN-RELATED"/>
    <property type="match status" value="1"/>
</dbReference>
<keyword evidence="4 8" id="KW-0812">Transmembrane</keyword>
<keyword evidence="3 10" id="KW-0808">Transferase</keyword>
<reference evidence="10 11" key="1">
    <citation type="journal article" date="2019" name="Appl. Microbiol. Biotechnol.">
        <title>Genome sequence of Isaria javanica and comparative genome analysis insights into family S53 peptidase evolution in fungal entomopathogens.</title>
        <authorList>
            <person name="Lin R."/>
            <person name="Zhang X."/>
            <person name="Xin B."/>
            <person name="Zou M."/>
            <person name="Gao Y."/>
            <person name="Qin F."/>
            <person name="Hu Q."/>
            <person name="Xie B."/>
            <person name="Cheng X."/>
        </authorList>
    </citation>
    <scope>NUCLEOTIDE SEQUENCE [LARGE SCALE GENOMIC DNA]</scope>
    <source>
        <strain evidence="10 11">IJ1G</strain>
    </source>
</reference>
<dbReference type="Pfam" id="PF13813">
    <property type="entry name" value="MBOAT_2"/>
    <property type="match status" value="1"/>
</dbReference>
<dbReference type="PANTHER" id="PTHR31595">
    <property type="entry name" value="LONG-CHAIN-ALCOHOL O-FATTY-ACYLTRANSFERASE 3-RELATED"/>
    <property type="match status" value="1"/>
</dbReference>
<dbReference type="Proteomes" id="UP000315783">
    <property type="component" value="Unassembled WGS sequence"/>
</dbReference>
<evidence type="ECO:0000256" key="5">
    <source>
        <dbReference type="ARBA" id="ARBA00022989"/>
    </source>
</evidence>
<gene>
    <name evidence="10" type="ORF">IF1G_10285</name>
</gene>
<evidence type="ECO:0000259" key="9">
    <source>
        <dbReference type="Pfam" id="PF13813"/>
    </source>
</evidence>
<keyword evidence="6 8" id="KW-0472">Membrane</keyword>